<keyword evidence="1" id="KW-0812">Transmembrane</keyword>
<gene>
    <name evidence="2" type="ordered locus">Bsel_1586</name>
</gene>
<dbReference type="KEGG" id="bse:Bsel_1586"/>
<reference evidence="2" key="1">
    <citation type="submission" date="2009-10" db="EMBL/GenBank/DDBJ databases">
        <title>Complete sequence of Bacillus selenitireducens MLS10.</title>
        <authorList>
            <consortium name="US DOE Joint Genome Institute"/>
            <person name="Lucas S."/>
            <person name="Copeland A."/>
            <person name="Lapidus A."/>
            <person name="Glavina del Rio T."/>
            <person name="Dalin E."/>
            <person name="Tice H."/>
            <person name="Bruce D."/>
            <person name="Goodwin L."/>
            <person name="Pitluck S."/>
            <person name="Sims D."/>
            <person name="Brettin T."/>
            <person name="Detter J.C."/>
            <person name="Han C."/>
            <person name="Larimer F."/>
            <person name="Land M."/>
            <person name="Hauser L."/>
            <person name="Kyrpides N."/>
            <person name="Ovchinnikova G."/>
            <person name="Stolz J."/>
        </authorList>
    </citation>
    <scope>NUCLEOTIDE SEQUENCE [LARGE SCALE GENOMIC DNA]</scope>
    <source>
        <strain evidence="2">MLS10</strain>
    </source>
</reference>
<dbReference type="Proteomes" id="UP000000271">
    <property type="component" value="Chromosome"/>
</dbReference>
<feature type="transmembrane region" description="Helical" evidence="1">
    <location>
        <begin position="9"/>
        <end position="33"/>
    </location>
</feature>
<organism evidence="2 3">
    <name type="scientific">Bacillus selenitireducens (strain ATCC 700615 / DSM 15326 / MLS10)</name>
    <dbReference type="NCBI Taxonomy" id="439292"/>
    <lineage>
        <taxon>Bacteria</taxon>
        <taxon>Bacillati</taxon>
        <taxon>Bacillota</taxon>
        <taxon>Bacilli</taxon>
        <taxon>Bacillales</taxon>
        <taxon>Bacillaceae</taxon>
        <taxon>Salisediminibacterium</taxon>
    </lineage>
</organism>
<evidence type="ECO:0008006" key="4">
    <source>
        <dbReference type="Google" id="ProtNLM"/>
    </source>
</evidence>
<keyword evidence="1" id="KW-0472">Membrane</keyword>
<sequence>MGDKTKKSIILFLLVMTAVIIGATIVMMVLQVINA</sequence>
<dbReference type="AlphaFoldDB" id="D6XTG0"/>
<name>D6XTG0_BACIE</name>
<dbReference type="HOGENOM" id="CLU_3363177_0_0_9"/>
<evidence type="ECO:0000313" key="3">
    <source>
        <dbReference type="Proteomes" id="UP000000271"/>
    </source>
</evidence>
<keyword evidence="1" id="KW-1133">Transmembrane helix</keyword>
<evidence type="ECO:0000256" key="1">
    <source>
        <dbReference type="SAM" id="Phobius"/>
    </source>
</evidence>
<keyword evidence="3" id="KW-1185">Reference proteome</keyword>
<dbReference type="EMBL" id="CP001791">
    <property type="protein sequence ID" value="ADH99096.1"/>
    <property type="molecule type" value="Genomic_DNA"/>
</dbReference>
<proteinExistence type="predicted"/>
<protein>
    <recommendedName>
        <fullName evidence="4">DUF4044 domain-containing protein</fullName>
    </recommendedName>
</protein>
<accession>D6XTG0</accession>
<evidence type="ECO:0000313" key="2">
    <source>
        <dbReference type="EMBL" id="ADH99096.1"/>
    </source>
</evidence>